<dbReference type="Proteomes" id="UP000244867">
    <property type="component" value="Unassembled WGS sequence"/>
</dbReference>
<name>A0A2R7YVN2_9ACTN</name>
<feature type="region of interest" description="Disordered" evidence="1">
    <location>
        <begin position="417"/>
        <end position="439"/>
    </location>
</feature>
<comment type="caution">
    <text evidence="3">The sequence shown here is derived from an EMBL/GenBank/DDBJ whole genome shotgun (WGS) entry which is preliminary data.</text>
</comment>
<keyword evidence="2" id="KW-0812">Transmembrane</keyword>
<evidence type="ECO:0000313" key="4">
    <source>
        <dbReference type="Proteomes" id="UP000244867"/>
    </source>
</evidence>
<sequence length="439" mass="45270">MGMHRVVTRLIIGGVLGAAFAPVGLGLLATSAAGAERGPRVVLDGTTATAERADDGGSTASVELINTGRARVDLDQDAVEAGACGVELGTTQLLGLRTTTVDLTLDEDCFDDASEVEVDLDGAGVLPPATISAPAEEESVWTPLAWAAAVGLVVAVGVWSFACETRATVDGAQAAPSDDMIDDRERRYVAVRDLVTSRLAGLRGQVPGWKDCPAPARFGWTAAVSGLEAGWSFKDSWVSNLTVASTGFIALATSVDAFTALLGEEPKAALRVMTVAGLVSAALIALANTLVKLLGTSTTKVSVAGLVASTCLVVFAATFQVVSVGLGAMSLVSGWADAAAFLLMLAVGTALVAYAHRTLREMLEKGPADNLPVVPADALDAWKAGTDWEKQLVGQRVRATFAEWLQDDPVAVDAYPLPDGWPTTSPGDHGFPSGQASLL</sequence>
<accession>A0A2R7YVN2</accession>
<gene>
    <name evidence="3" type="ORF">C7S10_14650</name>
</gene>
<evidence type="ECO:0000256" key="1">
    <source>
        <dbReference type="SAM" id="MobiDB-lite"/>
    </source>
</evidence>
<feature type="transmembrane region" description="Helical" evidence="2">
    <location>
        <begin position="335"/>
        <end position="355"/>
    </location>
</feature>
<organism evidence="3 4">
    <name type="scientific">Nocardioides currus</name>
    <dbReference type="NCBI Taxonomy" id="2133958"/>
    <lineage>
        <taxon>Bacteria</taxon>
        <taxon>Bacillati</taxon>
        <taxon>Actinomycetota</taxon>
        <taxon>Actinomycetes</taxon>
        <taxon>Propionibacteriales</taxon>
        <taxon>Nocardioidaceae</taxon>
        <taxon>Nocardioides</taxon>
    </lineage>
</organism>
<keyword evidence="2" id="KW-0472">Membrane</keyword>
<feature type="transmembrane region" description="Helical" evidence="2">
    <location>
        <begin position="241"/>
        <end position="262"/>
    </location>
</feature>
<feature type="transmembrane region" description="Helical" evidence="2">
    <location>
        <begin position="268"/>
        <end position="291"/>
    </location>
</feature>
<keyword evidence="2" id="KW-1133">Transmembrane helix</keyword>
<feature type="transmembrane region" description="Helical" evidence="2">
    <location>
        <begin position="303"/>
        <end position="329"/>
    </location>
</feature>
<dbReference type="EMBL" id="PYXZ01000006">
    <property type="protein sequence ID" value="PUA80363.1"/>
    <property type="molecule type" value="Genomic_DNA"/>
</dbReference>
<reference evidence="3 4" key="1">
    <citation type="submission" date="2018-03" db="EMBL/GenBank/DDBJ databases">
        <authorList>
            <person name="Keele B.F."/>
        </authorList>
    </citation>
    <scope>NUCLEOTIDE SEQUENCE [LARGE SCALE GENOMIC DNA]</scope>
    <source>
        <strain evidence="3 4">IB-3</strain>
    </source>
</reference>
<protein>
    <submittedName>
        <fullName evidence="3">Uncharacterized protein</fullName>
    </submittedName>
</protein>
<feature type="transmembrane region" description="Helical" evidence="2">
    <location>
        <begin position="144"/>
        <end position="162"/>
    </location>
</feature>
<dbReference type="AlphaFoldDB" id="A0A2R7YVN2"/>
<proteinExistence type="predicted"/>
<evidence type="ECO:0000256" key="2">
    <source>
        <dbReference type="SAM" id="Phobius"/>
    </source>
</evidence>
<evidence type="ECO:0000313" key="3">
    <source>
        <dbReference type="EMBL" id="PUA80363.1"/>
    </source>
</evidence>
<keyword evidence="4" id="KW-1185">Reference proteome</keyword>